<dbReference type="Proteomes" id="UP000189627">
    <property type="component" value="Chromosome 2"/>
</dbReference>
<name>A0A1U9V2B6_CUPNE</name>
<evidence type="ECO:0000313" key="2">
    <source>
        <dbReference type="EMBL" id="AQV99092.1"/>
    </source>
</evidence>
<proteinExistence type="predicted"/>
<dbReference type="RefSeq" id="WP_078201282.1">
    <property type="nucleotide sequence ID" value="NZ_CP017758.1"/>
</dbReference>
<dbReference type="Pfam" id="PF20398">
    <property type="entry name" value="DUF6691"/>
    <property type="match status" value="1"/>
</dbReference>
<feature type="transmembrane region" description="Helical" evidence="1">
    <location>
        <begin position="112"/>
        <end position="133"/>
    </location>
</feature>
<evidence type="ECO:0000313" key="3">
    <source>
        <dbReference type="Proteomes" id="UP000189627"/>
    </source>
</evidence>
<evidence type="ECO:0000256" key="1">
    <source>
        <dbReference type="SAM" id="Phobius"/>
    </source>
</evidence>
<dbReference type="EMBL" id="CP017758">
    <property type="protein sequence ID" value="AQV99092.1"/>
    <property type="molecule type" value="Genomic_DNA"/>
</dbReference>
<sequence>MGTLFALLAGLVFGIGLILSGMANPAKVLGFLDLAGAWDPSLAFVMAGAILVGVVAFALARRRQRSWLGLPMQWPALASVTPRLLLGSAAFGVGWGLAGFCPGPALVALGAGYAKAWGFVAAMLAGMALFEIAERATRRRRG</sequence>
<dbReference type="AlphaFoldDB" id="A0A1U9V2B6"/>
<keyword evidence="1" id="KW-0812">Transmembrane</keyword>
<keyword evidence="1" id="KW-0472">Membrane</keyword>
<reference evidence="3" key="1">
    <citation type="submission" date="2017-02" db="EMBL/GenBank/DDBJ databases">
        <title>Complete genome sequence of Cupriavidus necator strain NH9, a 3-chlorobenzoate degrader.</title>
        <authorList>
            <person name="Moriuchi R."/>
            <person name="Dohra H."/>
            <person name="Ogawa N."/>
        </authorList>
    </citation>
    <scope>NUCLEOTIDE SEQUENCE [LARGE SCALE GENOMIC DNA]</scope>
    <source>
        <strain evidence="3">NH9</strain>
    </source>
</reference>
<keyword evidence="1" id="KW-1133">Transmembrane helix</keyword>
<feature type="transmembrane region" description="Helical" evidence="1">
    <location>
        <begin position="41"/>
        <end position="60"/>
    </location>
</feature>
<organism evidence="2 3">
    <name type="scientific">Cupriavidus necator</name>
    <name type="common">Alcaligenes eutrophus</name>
    <name type="synonym">Ralstonia eutropha</name>
    <dbReference type="NCBI Taxonomy" id="106590"/>
    <lineage>
        <taxon>Bacteria</taxon>
        <taxon>Pseudomonadati</taxon>
        <taxon>Pseudomonadota</taxon>
        <taxon>Betaproteobacteria</taxon>
        <taxon>Burkholderiales</taxon>
        <taxon>Burkholderiaceae</taxon>
        <taxon>Cupriavidus</taxon>
    </lineage>
</organism>
<evidence type="ECO:0008006" key="4">
    <source>
        <dbReference type="Google" id="ProtNLM"/>
    </source>
</evidence>
<accession>A0A1U9V2B6</accession>
<feature type="transmembrane region" description="Helical" evidence="1">
    <location>
        <begin position="80"/>
        <end position="100"/>
    </location>
</feature>
<dbReference type="OrthoDB" id="9790409at2"/>
<dbReference type="KEGG" id="cuh:BJN34_35020"/>
<protein>
    <recommendedName>
        <fullName evidence="4">YeeE/YedE family protein</fullName>
    </recommendedName>
</protein>
<dbReference type="InterPro" id="IPR046513">
    <property type="entry name" value="DUF6691"/>
</dbReference>
<gene>
    <name evidence="2" type="ORF">BJN34_35020</name>
</gene>